<dbReference type="AlphaFoldDB" id="A0A926EAJ6"/>
<gene>
    <name evidence="3" type="ORF">H8709_01240</name>
</gene>
<dbReference type="InterPro" id="IPR002912">
    <property type="entry name" value="ACT_dom"/>
</dbReference>
<reference evidence="3" key="1">
    <citation type="submission" date="2020-08" db="EMBL/GenBank/DDBJ databases">
        <title>Genome public.</title>
        <authorList>
            <person name="Liu C."/>
            <person name="Sun Q."/>
        </authorList>
    </citation>
    <scope>NUCLEOTIDE SEQUENCE</scope>
    <source>
        <strain evidence="3">NSJ-54</strain>
    </source>
</reference>
<evidence type="ECO:0000313" key="4">
    <source>
        <dbReference type="Proteomes" id="UP000660861"/>
    </source>
</evidence>
<protein>
    <recommendedName>
        <fullName evidence="1">UPF0735 ACT domain-containing protein H8709_01240</fullName>
    </recommendedName>
</protein>
<evidence type="ECO:0000313" key="3">
    <source>
        <dbReference type="EMBL" id="MBC8569455.1"/>
    </source>
</evidence>
<dbReference type="InterPro" id="IPR008310">
    <property type="entry name" value="UPF0735_ACT_dom-cont"/>
</dbReference>
<comment type="caution">
    <text evidence="3">The sequence shown here is derived from an EMBL/GenBank/DDBJ whole genome shotgun (WGS) entry which is preliminary data.</text>
</comment>
<sequence length="147" mass="16227">MDHTTQYLLVDTKVLPEIFSKVVEAKHLLASGKAKNSSEAARMMGISRSAFYKYKDSVYPYTSNVSENIITIYAALLDEPGVLSRFLSELYQVGANVLTINQNIPVDSVAPVSISVSLEGLTISREELFQNLRQVEGVAEVRRVSGQ</sequence>
<dbReference type="Gene3D" id="3.30.70.260">
    <property type="match status" value="1"/>
</dbReference>
<name>A0A926EAJ6_9FIRM</name>
<accession>A0A926EAJ6</accession>
<dbReference type="PIRSF" id="PIRSF025624">
    <property type="entry name" value="ACT_PheB"/>
    <property type="match status" value="1"/>
</dbReference>
<dbReference type="PROSITE" id="PS51671">
    <property type="entry name" value="ACT"/>
    <property type="match status" value="1"/>
</dbReference>
<evidence type="ECO:0000259" key="2">
    <source>
        <dbReference type="PROSITE" id="PS51671"/>
    </source>
</evidence>
<evidence type="ECO:0000256" key="1">
    <source>
        <dbReference type="HAMAP-Rule" id="MF_00707"/>
    </source>
</evidence>
<feature type="domain" description="ACT" evidence="2">
    <location>
        <begin position="71"/>
        <end position="146"/>
    </location>
</feature>
<dbReference type="EMBL" id="JACRTC010000001">
    <property type="protein sequence ID" value="MBC8569455.1"/>
    <property type="molecule type" value="Genomic_DNA"/>
</dbReference>
<keyword evidence="4" id="KW-1185">Reference proteome</keyword>
<dbReference type="SUPFAM" id="SSF55021">
    <property type="entry name" value="ACT-like"/>
    <property type="match status" value="1"/>
</dbReference>
<dbReference type="InterPro" id="IPR045865">
    <property type="entry name" value="ACT-like_dom_sf"/>
</dbReference>
<organism evidence="3 4">
    <name type="scientific">Zongyangia hominis</name>
    <dbReference type="NCBI Taxonomy" id="2763677"/>
    <lineage>
        <taxon>Bacteria</taxon>
        <taxon>Bacillati</taxon>
        <taxon>Bacillota</taxon>
        <taxon>Clostridia</taxon>
        <taxon>Eubacteriales</taxon>
        <taxon>Oscillospiraceae</taxon>
        <taxon>Zongyangia</taxon>
    </lineage>
</organism>
<dbReference type="NCBIfam" id="NF003361">
    <property type="entry name" value="PRK04435.1"/>
    <property type="match status" value="1"/>
</dbReference>
<dbReference type="HAMAP" id="MF_00707">
    <property type="entry name" value="UPF0735"/>
    <property type="match status" value="1"/>
</dbReference>
<proteinExistence type="inferred from homology"/>
<dbReference type="Proteomes" id="UP000660861">
    <property type="component" value="Unassembled WGS sequence"/>
</dbReference>
<comment type="similarity">
    <text evidence="1">Belongs to the UPF0735 family.</text>
</comment>
<dbReference type="RefSeq" id="WP_262396553.1">
    <property type="nucleotide sequence ID" value="NZ_JACRTC010000001.1"/>
</dbReference>